<dbReference type="PANTHER" id="PTHR38439">
    <property type="entry name" value="AURACYANIN-B"/>
    <property type="match status" value="1"/>
</dbReference>
<keyword evidence="6" id="KW-1185">Reference proteome</keyword>
<organism evidence="5 6">
    <name type="scientific">Marinobacter nitratireducens</name>
    <dbReference type="NCBI Taxonomy" id="1137280"/>
    <lineage>
        <taxon>Bacteria</taxon>
        <taxon>Pseudomonadati</taxon>
        <taxon>Pseudomonadota</taxon>
        <taxon>Gammaproteobacteria</taxon>
        <taxon>Pseudomonadales</taxon>
        <taxon>Marinobacteraceae</taxon>
        <taxon>Marinobacter</taxon>
    </lineage>
</organism>
<sequence length="185" mass="19903">MKISKFCLAAAAMSLSATAFAGGSHGGGHGGGFGEAGKAEDVSRSIQVEMFDNYFEPEAIEVSQGETVRFVIENNGSLVHEFNIGTPEMHEAHQKEMMMMVEHGVIQGGKLNEDMMNMDMGNGHTMKHDDPNSVLLEPGQKKEIIWTFSAKTSMEFACNVPGHYQSGMYGDVNFGGGADTHASAH</sequence>
<evidence type="ECO:0000256" key="2">
    <source>
        <dbReference type="ARBA" id="ARBA00023008"/>
    </source>
</evidence>
<gene>
    <name evidence="5" type="ORF">D777_01469</name>
</gene>
<keyword evidence="2" id="KW-0186">Copper</keyword>
<evidence type="ECO:0000313" key="5">
    <source>
        <dbReference type="EMBL" id="KEF31783.1"/>
    </source>
</evidence>
<feature type="chain" id="PRO_5001682183" evidence="3">
    <location>
        <begin position="22"/>
        <end position="185"/>
    </location>
</feature>
<dbReference type="SUPFAM" id="SSF49503">
    <property type="entry name" value="Cupredoxins"/>
    <property type="match status" value="1"/>
</dbReference>
<evidence type="ECO:0000259" key="4">
    <source>
        <dbReference type="Pfam" id="PF13473"/>
    </source>
</evidence>
<dbReference type="PATRIC" id="fig|1137280.3.peg.1283"/>
<feature type="domain" description="EfeO-type cupredoxin-like" evidence="4">
    <location>
        <begin position="40"/>
        <end position="86"/>
    </location>
</feature>
<accession>A0A072N475</accession>
<dbReference type="RefSeq" id="WP_036129682.1">
    <property type="nucleotide sequence ID" value="NZ_ANIE01000004.1"/>
</dbReference>
<dbReference type="STRING" id="1137280.D777_01469"/>
<dbReference type="EMBL" id="ANIE01000004">
    <property type="protein sequence ID" value="KEF31783.1"/>
    <property type="molecule type" value="Genomic_DNA"/>
</dbReference>
<dbReference type="AlphaFoldDB" id="A0A072N475"/>
<dbReference type="OrthoDB" id="9816061at2"/>
<dbReference type="GO" id="GO:0046872">
    <property type="term" value="F:metal ion binding"/>
    <property type="evidence" value="ECO:0007669"/>
    <property type="project" value="UniProtKB-KW"/>
</dbReference>
<evidence type="ECO:0000313" key="6">
    <source>
        <dbReference type="Proteomes" id="UP000035057"/>
    </source>
</evidence>
<dbReference type="Pfam" id="PF13473">
    <property type="entry name" value="Cupredoxin_1"/>
    <property type="match status" value="1"/>
</dbReference>
<evidence type="ECO:0000256" key="3">
    <source>
        <dbReference type="SAM" id="SignalP"/>
    </source>
</evidence>
<keyword evidence="3" id="KW-0732">Signal</keyword>
<dbReference type="PANTHER" id="PTHR38439:SF3">
    <property type="entry name" value="COPPER-RESISTANT CUPROPROTEIN COPI"/>
    <property type="match status" value="1"/>
</dbReference>
<comment type="caution">
    <text evidence="5">The sequence shown here is derived from an EMBL/GenBank/DDBJ whole genome shotgun (WGS) entry which is preliminary data.</text>
</comment>
<dbReference type="Gene3D" id="2.60.40.420">
    <property type="entry name" value="Cupredoxins - blue copper proteins"/>
    <property type="match status" value="1"/>
</dbReference>
<proteinExistence type="predicted"/>
<dbReference type="Proteomes" id="UP000035057">
    <property type="component" value="Unassembled WGS sequence"/>
</dbReference>
<dbReference type="InterPro" id="IPR008972">
    <property type="entry name" value="Cupredoxin"/>
</dbReference>
<dbReference type="InterPro" id="IPR028096">
    <property type="entry name" value="EfeO_Cupredoxin"/>
</dbReference>
<evidence type="ECO:0000256" key="1">
    <source>
        <dbReference type="ARBA" id="ARBA00022723"/>
    </source>
</evidence>
<protein>
    <submittedName>
        <fullName evidence="5">Copper tolerance protein</fullName>
    </submittedName>
</protein>
<name>A0A072N475_9GAMM</name>
<dbReference type="InterPro" id="IPR050845">
    <property type="entry name" value="Cu-binding_ET"/>
</dbReference>
<feature type="signal peptide" evidence="3">
    <location>
        <begin position="1"/>
        <end position="21"/>
    </location>
</feature>
<reference evidence="5 6" key="1">
    <citation type="submission" date="2012-12" db="EMBL/GenBank/DDBJ databases">
        <title>Genome assembly of Marinobacter sp. AK21.</title>
        <authorList>
            <person name="Khatri I."/>
            <person name="Kumar R."/>
            <person name="Vaidya B."/>
            <person name="Subramanian S."/>
            <person name="Pinnaka A."/>
        </authorList>
    </citation>
    <scope>NUCLEOTIDE SEQUENCE [LARGE SCALE GENOMIC DNA]</scope>
    <source>
        <strain evidence="5 6">AK21</strain>
    </source>
</reference>
<keyword evidence="1" id="KW-0479">Metal-binding</keyword>